<gene>
    <name evidence="2" type="ORF">GCM10010171_22250</name>
</gene>
<evidence type="ECO:0000313" key="2">
    <source>
        <dbReference type="EMBL" id="GGS28683.1"/>
    </source>
</evidence>
<keyword evidence="3" id="KW-1185">Reference proteome</keyword>
<dbReference type="InterPro" id="IPR037523">
    <property type="entry name" value="VOC_core"/>
</dbReference>
<proteinExistence type="predicted"/>
<dbReference type="PANTHER" id="PTHR33993">
    <property type="entry name" value="GLYOXALASE-RELATED"/>
    <property type="match status" value="1"/>
</dbReference>
<dbReference type="PANTHER" id="PTHR33993:SF2">
    <property type="entry name" value="VOC DOMAIN-CONTAINING PROTEIN"/>
    <property type="match status" value="1"/>
</dbReference>
<dbReference type="Proteomes" id="UP000660680">
    <property type="component" value="Unassembled WGS sequence"/>
</dbReference>
<comment type="caution">
    <text evidence="2">The sequence shown here is derived from an EMBL/GenBank/DDBJ whole genome shotgun (WGS) entry which is preliminary data.</text>
</comment>
<dbReference type="InterPro" id="IPR004360">
    <property type="entry name" value="Glyas_Fos-R_dOase_dom"/>
</dbReference>
<dbReference type="InterPro" id="IPR052164">
    <property type="entry name" value="Anthracycline_SecMetBiosynth"/>
</dbReference>
<dbReference type="CDD" id="cd07247">
    <property type="entry name" value="SgaA_N_like"/>
    <property type="match status" value="1"/>
</dbReference>
<evidence type="ECO:0000313" key="3">
    <source>
        <dbReference type="Proteomes" id="UP000660680"/>
    </source>
</evidence>
<sequence>MTHPVVHFEIGTKDGERAGAFYRDLFGWQLEPAGPGYSLISPQDGGIGGGLMEATEDIPTYVTVYVQVEDLRASLDRAVALGGAVAVEPMPIEGVGSFALFQDPDGNTIGLMQTAGASS</sequence>
<name>A0A918GCS0_9PSEU</name>
<dbReference type="AlphaFoldDB" id="A0A918GCS0"/>
<dbReference type="RefSeq" id="WP_189210344.1">
    <property type="nucleotide sequence ID" value="NZ_BMRB01000002.1"/>
</dbReference>
<dbReference type="EMBL" id="BMRB01000002">
    <property type="protein sequence ID" value="GGS28683.1"/>
    <property type="molecule type" value="Genomic_DNA"/>
</dbReference>
<dbReference type="Pfam" id="PF00903">
    <property type="entry name" value="Glyoxalase"/>
    <property type="match status" value="1"/>
</dbReference>
<reference evidence="2" key="1">
    <citation type="journal article" date="2014" name="Int. J. Syst. Evol. Microbiol.">
        <title>Complete genome sequence of Corynebacterium casei LMG S-19264T (=DSM 44701T), isolated from a smear-ripened cheese.</title>
        <authorList>
            <consortium name="US DOE Joint Genome Institute (JGI-PGF)"/>
            <person name="Walter F."/>
            <person name="Albersmeier A."/>
            <person name="Kalinowski J."/>
            <person name="Ruckert C."/>
        </authorList>
    </citation>
    <scope>NUCLEOTIDE SEQUENCE</scope>
    <source>
        <strain evidence="2">JCM 3276</strain>
    </source>
</reference>
<organism evidence="2 3">
    <name type="scientific">Actinokineospora fastidiosa</name>
    <dbReference type="NCBI Taxonomy" id="1816"/>
    <lineage>
        <taxon>Bacteria</taxon>
        <taxon>Bacillati</taxon>
        <taxon>Actinomycetota</taxon>
        <taxon>Actinomycetes</taxon>
        <taxon>Pseudonocardiales</taxon>
        <taxon>Pseudonocardiaceae</taxon>
        <taxon>Actinokineospora</taxon>
    </lineage>
</organism>
<dbReference type="SUPFAM" id="SSF54593">
    <property type="entry name" value="Glyoxalase/Bleomycin resistance protein/Dihydroxybiphenyl dioxygenase"/>
    <property type="match status" value="1"/>
</dbReference>
<dbReference type="PROSITE" id="PS51819">
    <property type="entry name" value="VOC"/>
    <property type="match status" value="1"/>
</dbReference>
<evidence type="ECO:0000259" key="1">
    <source>
        <dbReference type="PROSITE" id="PS51819"/>
    </source>
</evidence>
<protein>
    <recommendedName>
        <fullName evidence="1">VOC domain-containing protein</fullName>
    </recommendedName>
</protein>
<dbReference type="InterPro" id="IPR029068">
    <property type="entry name" value="Glyas_Bleomycin-R_OHBP_Dase"/>
</dbReference>
<dbReference type="Gene3D" id="3.10.180.10">
    <property type="entry name" value="2,3-Dihydroxybiphenyl 1,2-Dioxygenase, domain 1"/>
    <property type="match status" value="1"/>
</dbReference>
<feature type="domain" description="VOC" evidence="1">
    <location>
        <begin position="4"/>
        <end position="114"/>
    </location>
</feature>
<reference evidence="2" key="2">
    <citation type="submission" date="2020-09" db="EMBL/GenBank/DDBJ databases">
        <authorList>
            <person name="Sun Q."/>
            <person name="Ohkuma M."/>
        </authorList>
    </citation>
    <scope>NUCLEOTIDE SEQUENCE</scope>
    <source>
        <strain evidence="2">JCM 3276</strain>
    </source>
</reference>
<accession>A0A918GCS0</accession>